<comment type="caution">
    <text evidence="4">The sequence shown here is derived from an EMBL/GenBank/DDBJ whole genome shotgun (WGS) entry which is preliminary data.</text>
</comment>
<dbReference type="RefSeq" id="WP_124154329.1">
    <property type="nucleotide sequence ID" value="NZ_CAWOLW010000101.1"/>
</dbReference>
<reference evidence="4 5" key="1">
    <citation type="journal article" date="2018" name="ACS Chem. Biol.">
        <title>Ketoreductase domain dysfunction expands chemodiversity: malyngamide biosynthesis in the cyanobacterium Okeania hirsuta.</title>
        <authorList>
            <person name="Moss N.A."/>
            <person name="Leao T."/>
            <person name="Rankin M."/>
            <person name="McCullough T.M."/>
            <person name="Qu P."/>
            <person name="Korobeynikov A."/>
            <person name="Smith J.L."/>
            <person name="Gerwick L."/>
            <person name="Gerwick W.H."/>
        </authorList>
    </citation>
    <scope>NUCLEOTIDE SEQUENCE [LARGE SCALE GENOMIC DNA]</scope>
    <source>
        <strain evidence="4 5">PAB10Feb10-1</strain>
    </source>
</reference>
<evidence type="ECO:0000256" key="2">
    <source>
        <dbReference type="SAM" id="MobiDB-lite"/>
    </source>
</evidence>
<evidence type="ECO:0000256" key="3">
    <source>
        <dbReference type="SAM" id="Phobius"/>
    </source>
</evidence>
<proteinExistence type="predicted"/>
<organism evidence="4 5">
    <name type="scientific">Okeania hirsuta</name>
    <dbReference type="NCBI Taxonomy" id="1458930"/>
    <lineage>
        <taxon>Bacteria</taxon>
        <taxon>Bacillati</taxon>
        <taxon>Cyanobacteriota</taxon>
        <taxon>Cyanophyceae</taxon>
        <taxon>Oscillatoriophycideae</taxon>
        <taxon>Oscillatoriales</taxon>
        <taxon>Microcoleaceae</taxon>
        <taxon>Okeania</taxon>
    </lineage>
</organism>
<keyword evidence="1" id="KW-0175">Coiled coil</keyword>
<dbReference type="Proteomes" id="UP000269154">
    <property type="component" value="Unassembled WGS sequence"/>
</dbReference>
<accession>A0A3N6PI86</accession>
<feature type="transmembrane region" description="Helical" evidence="3">
    <location>
        <begin position="36"/>
        <end position="57"/>
    </location>
</feature>
<name>A0A3N6PI86_9CYAN</name>
<keyword evidence="5" id="KW-1185">Reference proteome</keyword>
<evidence type="ECO:0000256" key="1">
    <source>
        <dbReference type="SAM" id="Coils"/>
    </source>
</evidence>
<sequence length="275" mass="29779">MYGLDINFLNDRPEYKKDIPKPVSGGGLSLEDPRPILIGAAVAVAVNGLVAGGWFYLNRVNTKLQADLDKLNAELSKLNTQIKDIEAIKEKTKTFKAEAKALATVFDQIKPWSALLGEFGTLIPSGVKIASIEQKEPKIVAPAAPPASKKAPKRDKKEQAAVPPKPTATISFSGTADSYGQINDFLLLLQNSPFFQGEKTKLISAAKKPNPTRLELQESRSTLAPDIPELPQVVEYKIETNLSPLGASELLPQLKSQGAIGLVDRIEILTQKGVF</sequence>
<dbReference type="AlphaFoldDB" id="A0A3N6PI86"/>
<keyword evidence="3" id="KW-0472">Membrane</keyword>
<dbReference type="PANTHER" id="PTHR40278">
    <property type="entry name" value="DNA UTILIZATION PROTEIN HOFN"/>
    <property type="match status" value="1"/>
</dbReference>
<feature type="compositionally biased region" description="Low complexity" evidence="2">
    <location>
        <begin position="140"/>
        <end position="149"/>
    </location>
</feature>
<dbReference type="InterPro" id="IPR052534">
    <property type="entry name" value="Extracell_DNA_Util/SecSys_Comp"/>
</dbReference>
<evidence type="ECO:0000313" key="5">
    <source>
        <dbReference type="Proteomes" id="UP000269154"/>
    </source>
</evidence>
<keyword evidence="3" id="KW-0812">Transmembrane</keyword>
<dbReference type="Pfam" id="PF05137">
    <property type="entry name" value="PilN"/>
    <property type="match status" value="1"/>
</dbReference>
<keyword evidence="3" id="KW-1133">Transmembrane helix</keyword>
<feature type="coiled-coil region" evidence="1">
    <location>
        <begin position="61"/>
        <end position="88"/>
    </location>
</feature>
<dbReference type="InterPro" id="IPR007813">
    <property type="entry name" value="PilN"/>
</dbReference>
<gene>
    <name evidence="4" type="ORF">D5R40_05565</name>
</gene>
<dbReference type="OrthoDB" id="422602at2"/>
<dbReference type="PANTHER" id="PTHR40278:SF1">
    <property type="entry name" value="DNA UTILIZATION PROTEIN HOFN"/>
    <property type="match status" value="1"/>
</dbReference>
<evidence type="ECO:0000313" key="4">
    <source>
        <dbReference type="EMBL" id="RQH51434.1"/>
    </source>
</evidence>
<feature type="region of interest" description="Disordered" evidence="2">
    <location>
        <begin position="140"/>
        <end position="167"/>
    </location>
</feature>
<protein>
    <submittedName>
        <fullName evidence="4">Fimbrial assembly protein</fullName>
    </submittedName>
</protein>
<dbReference type="EMBL" id="RCBY01000019">
    <property type="protein sequence ID" value="RQH51434.1"/>
    <property type="molecule type" value="Genomic_DNA"/>
</dbReference>